<dbReference type="CDD" id="cd18809">
    <property type="entry name" value="SF1_C_RecD"/>
    <property type="match status" value="1"/>
</dbReference>
<dbReference type="Gene3D" id="3.30.930.30">
    <property type="match status" value="1"/>
</dbReference>
<accession>A0ABZ0UN03</accession>
<keyword evidence="2" id="KW-0184">Conjugation</keyword>
<dbReference type="CDD" id="cd17933">
    <property type="entry name" value="DEXSc_RecD-like"/>
    <property type="match status" value="1"/>
</dbReference>
<dbReference type="Proteomes" id="UP001327219">
    <property type="component" value="Plasmid unnamed2"/>
</dbReference>
<dbReference type="InterPro" id="IPR014136">
    <property type="entry name" value="TraA_Ti"/>
</dbReference>
<sequence length="982" mass="113124">MAMYHCSVKTIGRSGGSNVVNSVAYRSGEKLKEYQLDKTFYYSGKAMDVMHKEIMAPKKSPEWVKDREKLWNAVEVGEKRKDSQLAREVEISLPREFSVDQNIALVKEYVEKEFVDKGMVADVCMHYGMKGDSYNPHAHVLLTMRDINEKGFGNKNVEWNSRELLKEWRESWAELSNKHLSLNGIEQQIDHRSLKDQGIDLVPQNVELPSDAKDRLTGQRERQLEIMRENGERLREKPEIALNAITNRQSIFTERDIARYVNSRTVNREQYDDVMLKIKGHDSLVRLVGEEGKEKYTTKEMLDIERKMYESVANKSEERRFGVKDGEVEKVIGGYDLSQEQKMAVEHITRDKGISSIVGYAGTGKTHMLNAAREVWENSGYRVKGATLSGIAAQGLERGAGIESRTVARRLIDWENGRDTLGKKDILVIDEAGMLGVKDVARLVGEVEERGAKLVMIGDPQQLQAIEAGAAFRGIAERTGYLEMNDIKRQEAGWQREATKMFAMGEVSKALEQYEKCGKVHKYSEKEWLIKDMVCKWGSDRISNPEKTQIMLAYRREDVRKLNEEARRDLKNEGMIKNGYEFSVSNGNREFSKKDQIYFLRNDNDLGVKNGTLGEVISVNKKGDIEVNIKGGEKDRKVSFNIEKYNYIDHGYASTVHKAQGITVDRAYVMASKGYNQHIAYVAMSRHIGEVNLYWSKDEFNSFEDLKNQFSREARKENAMDYMSCAKEYAEGRGIESNYKEIGIRGFYKLYNQEKIEERFKYDFGDKKYDNIMDRLESRRVYNKDLAEVKQFYGEGLEKELEAGDSVKYLWDKQIGDKNYAIFKAGEGEYRMMESNRCIGIRQDEEVSIYKARDGGLAGAPSQEALWERKVSGLSDEFGKEVSFGAEIGDRGKYGGEIEFEGKRYGVMHQYDEVKLINKRDFAENFNVKEGGYMKIEQYREDKNEIIAVRDTAKYKEIEMNKQQEMEMKMDKGKDRGFEIEM</sequence>
<evidence type="ECO:0000313" key="4">
    <source>
        <dbReference type="EMBL" id="WPX97494.1"/>
    </source>
</evidence>
<dbReference type="EMBL" id="CP110822">
    <property type="protein sequence ID" value="WPX97494.1"/>
    <property type="molecule type" value="Genomic_DNA"/>
</dbReference>
<evidence type="ECO:0000259" key="3">
    <source>
        <dbReference type="Pfam" id="PF03389"/>
    </source>
</evidence>
<reference evidence="4 5" key="1">
    <citation type="submission" date="2022-11" db="EMBL/GenBank/DDBJ databases">
        <title>Host association and intracellularity evolved multiple times independently in the Rickettsiales.</title>
        <authorList>
            <person name="Castelli M."/>
            <person name="Nardi T."/>
            <person name="Gammuto L."/>
            <person name="Bellinzona G."/>
            <person name="Sabaneyeva E."/>
            <person name="Potekhin A."/>
            <person name="Serra V."/>
            <person name="Petroni G."/>
            <person name="Sassera D."/>
        </authorList>
    </citation>
    <scope>NUCLEOTIDE SEQUENCE [LARGE SCALE GENOMIC DNA]</scope>
    <source>
        <strain evidence="4 5">NDG2</strain>
        <plasmid evidence="4 5">unnamed2</plasmid>
    </source>
</reference>
<dbReference type="NCBIfam" id="TIGR02768">
    <property type="entry name" value="TraA_Ti"/>
    <property type="match status" value="1"/>
</dbReference>
<dbReference type="InterPro" id="IPR027417">
    <property type="entry name" value="P-loop_NTPase"/>
</dbReference>
<evidence type="ECO:0000313" key="5">
    <source>
        <dbReference type="Proteomes" id="UP001327219"/>
    </source>
</evidence>
<dbReference type="Gene3D" id="2.30.30.940">
    <property type="match status" value="1"/>
</dbReference>
<dbReference type="SUPFAM" id="SSF52540">
    <property type="entry name" value="P-loop containing nucleoside triphosphate hydrolases"/>
    <property type="match status" value="2"/>
</dbReference>
<comment type="similarity">
    <text evidence="1">Belongs to the MobA/MobL family.</text>
</comment>
<evidence type="ECO:0000256" key="2">
    <source>
        <dbReference type="ARBA" id="ARBA00022971"/>
    </source>
</evidence>
<keyword evidence="5" id="KW-1185">Reference proteome</keyword>
<gene>
    <name evidence="4" type="ORF">Bandiella_01656</name>
</gene>
<organism evidence="4 5">
    <name type="scientific">Candidatus Bandiella euplotis</name>
    <dbReference type="NCBI Taxonomy" id="1664265"/>
    <lineage>
        <taxon>Bacteria</taxon>
        <taxon>Pseudomonadati</taxon>
        <taxon>Pseudomonadota</taxon>
        <taxon>Alphaproteobacteria</taxon>
        <taxon>Rickettsiales</taxon>
        <taxon>Candidatus Midichloriaceae</taxon>
        <taxon>Candidatus Bandiella</taxon>
    </lineage>
</organism>
<dbReference type="NCBIfam" id="NF041496">
    <property type="entry name" value="MobQ"/>
    <property type="match status" value="1"/>
</dbReference>
<dbReference type="Pfam" id="PF13604">
    <property type="entry name" value="AAA_30"/>
    <property type="match status" value="1"/>
</dbReference>
<protein>
    <submittedName>
        <fullName evidence="4">TraA-like N-terminal domain protein</fullName>
    </submittedName>
</protein>
<keyword evidence="4" id="KW-0614">Plasmid</keyword>
<dbReference type="Pfam" id="PF03389">
    <property type="entry name" value="MobA_MobL"/>
    <property type="match status" value="1"/>
</dbReference>
<proteinExistence type="inferred from homology"/>
<dbReference type="Gene3D" id="3.40.50.300">
    <property type="entry name" value="P-loop containing nucleotide triphosphate hydrolases"/>
    <property type="match status" value="2"/>
</dbReference>
<dbReference type="RefSeq" id="WP_323733490.1">
    <property type="nucleotide sequence ID" value="NZ_CP110822.1"/>
</dbReference>
<geneLocation type="plasmid" evidence="4 5">
    <name>unnamed2</name>
</geneLocation>
<name>A0ABZ0UN03_9RICK</name>
<feature type="domain" description="MobA/MobL protein" evidence="3">
    <location>
        <begin position="19"/>
        <end position="205"/>
    </location>
</feature>
<dbReference type="InterPro" id="IPR005053">
    <property type="entry name" value="MobA_MobL"/>
</dbReference>
<evidence type="ECO:0000256" key="1">
    <source>
        <dbReference type="ARBA" id="ARBA00010873"/>
    </source>
</evidence>